<gene>
    <name evidence="2" type="ORF">SGL43_01012</name>
</gene>
<dbReference type="EMBL" id="CAKXYP010000002">
    <property type="protein sequence ID" value="CAH9414009.1"/>
    <property type="molecule type" value="Genomic_DNA"/>
</dbReference>
<comment type="caution">
    <text evidence="2">The sequence shown here is derived from an EMBL/GenBank/DDBJ whole genome shotgun (WGS) entry which is preliminary data.</text>
</comment>
<sequence>MRAGGSADPGRNDRIPGAGCRTVTAPYPVTDPGGAGPRS</sequence>
<evidence type="ECO:0000313" key="2">
    <source>
        <dbReference type="EMBL" id="CAH9414009.1"/>
    </source>
</evidence>
<organism evidence="2 3">
    <name type="scientific">Streptomyces globisporus</name>
    <dbReference type="NCBI Taxonomy" id="1908"/>
    <lineage>
        <taxon>Bacteria</taxon>
        <taxon>Bacillati</taxon>
        <taxon>Actinomycetota</taxon>
        <taxon>Actinomycetes</taxon>
        <taxon>Kitasatosporales</taxon>
        <taxon>Streptomycetaceae</taxon>
        <taxon>Streptomyces</taxon>
    </lineage>
</organism>
<name>A0ABN8UUS0_STRGL</name>
<protein>
    <submittedName>
        <fullName evidence="2">Uncharacterized protein</fullName>
    </submittedName>
</protein>
<dbReference type="Proteomes" id="UP001154015">
    <property type="component" value="Unassembled WGS sequence"/>
</dbReference>
<proteinExistence type="predicted"/>
<reference evidence="2" key="1">
    <citation type="submission" date="2022-03" db="EMBL/GenBank/DDBJ databases">
        <authorList>
            <person name="Leyn A S."/>
        </authorList>
    </citation>
    <scope>NUCLEOTIDE SEQUENCE</scope>
    <source>
        <strain evidence="2">Streptomyces globisporus 4-3</strain>
    </source>
</reference>
<accession>A0ABN8UUS0</accession>
<feature type="region of interest" description="Disordered" evidence="1">
    <location>
        <begin position="1"/>
        <end position="39"/>
    </location>
</feature>
<evidence type="ECO:0000313" key="3">
    <source>
        <dbReference type="Proteomes" id="UP001154015"/>
    </source>
</evidence>
<evidence type="ECO:0000256" key="1">
    <source>
        <dbReference type="SAM" id="MobiDB-lite"/>
    </source>
</evidence>
<keyword evidence="3" id="KW-1185">Reference proteome</keyword>